<dbReference type="AlphaFoldDB" id="A0A7J7K2D5"/>
<organism evidence="4 5">
    <name type="scientific">Bugula neritina</name>
    <name type="common">Brown bryozoan</name>
    <name type="synonym">Sertularia neritina</name>
    <dbReference type="NCBI Taxonomy" id="10212"/>
    <lineage>
        <taxon>Eukaryota</taxon>
        <taxon>Metazoa</taxon>
        <taxon>Spiralia</taxon>
        <taxon>Lophotrochozoa</taxon>
        <taxon>Bryozoa</taxon>
        <taxon>Gymnolaemata</taxon>
        <taxon>Cheilostomatida</taxon>
        <taxon>Flustrina</taxon>
        <taxon>Buguloidea</taxon>
        <taxon>Bugulidae</taxon>
        <taxon>Bugula</taxon>
    </lineage>
</organism>
<evidence type="ECO:0000313" key="5">
    <source>
        <dbReference type="Proteomes" id="UP000593567"/>
    </source>
</evidence>
<name>A0A7J7K2D5_BUGNE</name>
<accession>A0A7J7K2D5</accession>
<dbReference type="InterPro" id="IPR029058">
    <property type="entry name" value="AB_hydrolase_fold"/>
</dbReference>
<evidence type="ECO:0000259" key="3">
    <source>
        <dbReference type="Pfam" id="PF03959"/>
    </source>
</evidence>
<dbReference type="PANTHER" id="PTHR48070:SF6">
    <property type="entry name" value="ESTERASE OVCA2"/>
    <property type="match status" value="1"/>
</dbReference>
<dbReference type="OrthoDB" id="414698at2759"/>
<reference evidence="4" key="1">
    <citation type="submission" date="2020-06" db="EMBL/GenBank/DDBJ databases">
        <title>Draft genome of Bugula neritina, a colonial animal packing powerful symbionts and potential medicines.</title>
        <authorList>
            <person name="Rayko M."/>
        </authorList>
    </citation>
    <scope>NUCLEOTIDE SEQUENCE [LARGE SCALE GENOMIC DNA]</scope>
    <source>
        <strain evidence="4">Kwan_BN1</strain>
    </source>
</reference>
<dbReference type="InterPro" id="IPR005645">
    <property type="entry name" value="FSH-like_dom"/>
</dbReference>
<feature type="domain" description="Serine hydrolase" evidence="3">
    <location>
        <begin position="10"/>
        <end position="193"/>
    </location>
</feature>
<dbReference type="Pfam" id="PF03959">
    <property type="entry name" value="FSH1"/>
    <property type="match status" value="1"/>
</dbReference>
<dbReference type="EMBL" id="VXIV02001571">
    <property type="protein sequence ID" value="KAF6031746.1"/>
    <property type="molecule type" value="Genomic_DNA"/>
</dbReference>
<dbReference type="GO" id="GO:0005737">
    <property type="term" value="C:cytoplasm"/>
    <property type="evidence" value="ECO:0007669"/>
    <property type="project" value="TreeGrafter"/>
</dbReference>
<dbReference type="InterPro" id="IPR050593">
    <property type="entry name" value="LovG"/>
</dbReference>
<proteinExistence type="inferred from homology"/>
<dbReference type="Gene3D" id="3.40.50.1820">
    <property type="entry name" value="alpha/beta hydrolase"/>
    <property type="match status" value="1"/>
</dbReference>
<keyword evidence="2" id="KW-0378">Hydrolase</keyword>
<comment type="caution">
    <text evidence="4">The sequence shown here is derived from an EMBL/GenBank/DDBJ whole genome shotgun (WGS) entry which is preliminary data.</text>
</comment>
<keyword evidence="5" id="KW-1185">Reference proteome</keyword>
<evidence type="ECO:0000256" key="1">
    <source>
        <dbReference type="ARBA" id="ARBA00005863"/>
    </source>
</evidence>
<evidence type="ECO:0000256" key="2">
    <source>
        <dbReference type="ARBA" id="ARBA00022801"/>
    </source>
</evidence>
<sequence>MEYKHMQFNFRQNADVFKTKSGAFRSAMKKYADFVIVDAPHVLEETIPDSEGDPAPVRTWWTNNEPVSDSGLEKSINLIKNCVARQGPFHGLLGFSQGASLAALYCHQFMKEENPDFNFVIMVSGFISKHLEHLLLTSKTDEKISVKSLLVVGDQDDIIPTEMSDKVQDYFSDLQELHHPGGHGIPMKAAQKKVFIKFFQECASLCLSKESEGVTG</sequence>
<gene>
    <name evidence="4" type="ORF">EB796_009953</name>
</gene>
<comment type="similarity">
    <text evidence="1">Belongs to the LovG family.</text>
</comment>
<dbReference type="Proteomes" id="UP000593567">
    <property type="component" value="Unassembled WGS sequence"/>
</dbReference>
<dbReference type="SUPFAM" id="SSF53474">
    <property type="entry name" value="alpha/beta-Hydrolases"/>
    <property type="match status" value="1"/>
</dbReference>
<dbReference type="PANTHER" id="PTHR48070">
    <property type="entry name" value="ESTERASE OVCA2"/>
    <property type="match status" value="1"/>
</dbReference>
<evidence type="ECO:0000313" key="4">
    <source>
        <dbReference type="EMBL" id="KAF6031746.1"/>
    </source>
</evidence>
<dbReference type="GO" id="GO:0016787">
    <property type="term" value="F:hydrolase activity"/>
    <property type="evidence" value="ECO:0007669"/>
    <property type="project" value="UniProtKB-KW"/>
</dbReference>
<protein>
    <recommendedName>
        <fullName evidence="3">Serine hydrolase domain-containing protein</fullName>
    </recommendedName>
</protein>
<dbReference type="GO" id="GO:0005634">
    <property type="term" value="C:nucleus"/>
    <property type="evidence" value="ECO:0007669"/>
    <property type="project" value="TreeGrafter"/>
</dbReference>
<dbReference type="GO" id="GO:0032526">
    <property type="term" value="P:response to retinoic acid"/>
    <property type="evidence" value="ECO:0007669"/>
    <property type="project" value="TreeGrafter"/>
</dbReference>